<reference evidence="2 3" key="1">
    <citation type="submission" date="2020-01" db="EMBL/GenBank/DDBJ databases">
        <authorList>
            <consortium name="DOE Joint Genome Institute"/>
            <person name="Haridas S."/>
            <person name="Albert R."/>
            <person name="Binder M."/>
            <person name="Bloem J."/>
            <person name="Labutti K."/>
            <person name="Salamov A."/>
            <person name="Andreopoulos B."/>
            <person name="Baker S.E."/>
            <person name="Barry K."/>
            <person name="Bills G."/>
            <person name="Bluhm B.H."/>
            <person name="Cannon C."/>
            <person name="Castanera R."/>
            <person name="Culley D.E."/>
            <person name="Daum C."/>
            <person name="Ezra D."/>
            <person name="Gonzalez J.B."/>
            <person name="Henrissat B."/>
            <person name="Kuo A."/>
            <person name="Liang C."/>
            <person name="Lipzen A."/>
            <person name="Lutzoni F."/>
            <person name="Magnuson J."/>
            <person name="Mondo S."/>
            <person name="Nolan M."/>
            <person name="Ohm R."/>
            <person name="Pangilinan J."/>
            <person name="Park H.-J.H."/>
            <person name="Ramirez L."/>
            <person name="Alfaro M."/>
            <person name="Sun H."/>
            <person name="Tritt A."/>
            <person name="Yoshinaga Y."/>
            <person name="Zwiers L.-H.L."/>
            <person name="Turgeon B.G."/>
            <person name="Goodwin S.B."/>
            <person name="Spatafora J.W."/>
            <person name="Crous P.W."/>
            <person name="Grigoriev I.V."/>
        </authorList>
    </citation>
    <scope>NUCLEOTIDE SEQUENCE [LARGE SCALE GENOMIC DNA]</scope>
    <source>
        <strain evidence="2 3">CBS 611.86</strain>
    </source>
</reference>
<organism evidence="2 3">
    <name type="scientific">Massariosphaeria phaeospora</name>
    <dbReference type="NCBI Taxonomy" id="100035"/>
    <lineage>
        <taxon>Eukaryota</taxon>
        <taxon>Fungi</taxon>
        <taxon>Dikarya</taxon>
        <taxon>Ascomycota</taxon>
        <taxon>Pezizomycotina</taxon>
        <taxon>Dothideomycetes</taxon>
        <taxon>Pleosporomycetidae</taxon>
        <taxon>Pleosporales</taxon>
        <taxon>Pleosporales incertae sedis</taxon>
        <taxon>Massariosphaeria</taxon>
    </lineage>
</organism>
<sequence>MRGCSGRAWLSSALAATSDRGGFRGDADACTAEVEDGAGRGDTRAVELAPWPDRGDGCTKGGGRPRRPWACNAGSRGSGGGRSGAVYERSVDGEGAPAALAEAGEVMLAVVLGVHGGCRSRGRARAEAAQFTSRASAPEYGRERDDEQGPGRCLGVGRRPAKRAAGGELLRPACTAAGRYVSYMAASSLYHGGRTAYIIAAPALSQTNTTAPAAFAAALARQPRSPLLRRLDRCHEDPLRAPSTSTPRTTHSARLLHTASGPATSILARRRRALGAVLSRSSDSARIPINPHAFIELSSLSPHLPSTADEQHACSPMHSAPDAERPARRSDQIFRLEGATSSQSRRHFGQVVASPVTSSGTLLEPSRPAQEPCQASNMLSYTHSW</sequence>
<keyword evidence="3" id="KW-1185">Reference proteome</keyword>
<feature type="compositionally biased region" description="Basic and acidic residues" evidence="1">
    <location>
        <begin position="140"/>
        <end position="149"/>
    </location>
</feature>
<feature type="region of interest" description="Disordered" evidence="1">
    <location>
        <begin position="129"/>
        <end position="157"/>
    </location>
</feature>
<dbReference type="EMBL" id="JAADJZ010000015">
    <property type="protein sequence ID" value="KAF2869788.1"/>
    <property type="molecule type" value="Genomic_DNA"/>
</dbReference>
<comment type="caution">
    <text evidence="2">The sequence shown here is derived from an EMBL/GenBank/DDBJ whole genome shotgun (WGS) entry which is preliminary data.</text>
</comment>
<evidence type="ECO:0000256" key="1">
    <source>
        <dbReference type="SAM" id="MobiDB-lite"/>
    </source>
</evidence>
<gene>
    <name evidence="2" type="ORF">BDV95DRAFT_640311</name>
</gene>
<feature type="compositionally biased region" description="Polar residues" evidence="1">
    <location>
        <begin position="373"/>
        <end position="385"/>
    </location>
</feature>
<proteinExistence type="predicted"/>
<name>A0A7C8I3D1_9PLEO</name>
<dbReference type="Proteomes" id="UP000481861">
    <property type="component" value="Unassembled WGS sequence"/>
</dbReference>
<accession>A0A7C8I3D1</accession>
<evidence type="ECO:0000313" key="3">
    <source>
        <dbReference type="Proteomes" id="UP000481861"/>
    </source>
</evidence>
<protein>
    <submittedName>
        <fullName evidence="2">Uncharacterized protein</fullName>
    </submittedName>
</protein>
<feature type="compositionally biased region" description="Basic and acidic residues" evidence="1">
    <location>
        <begin position="321"/>
        <end position="334"/>
    </location>
</feature>
<feature type="region of interest" description="Disordered" evidence="1">
    <location>
        <begin position="305"/>
        <end position="385"/>
    </location>
</feature>
<evidence type="ECO:0000313" key="2">
    <source>
        <dbReference type="EMBL" id="KAF2869788.1"/>
    </source>
</evidence>
<dbReference type="AlphaFoldDB" id="A0A7C8I3D1"/>
<feature type="region of interest" description="Disordered" evidence="1">
    <location>
        <begin position="52"/>
        <end position="85"/>
    </location>
</feature>